<comment type="caution">
    <text evidence="1">The sequence shown here is derived from an EMBL/GenBank/DDBJ whole genome shotgun (WGS) entry which is preliminary data.</text>
</comment>
<reference evidence="1 2" key="1">
    <citation type="submission" date="2019-01" db="EMBL/GenBank/DDBJ databases">
        <title>Sequencing of cultivated peanut Arachis hypogaea provides insights into genome evolution and oil improvement.</title>
        <authorList>
            <person name="Chen X."/>
        </authorList>
    </citation>
    <scope>NUCLEOTIDE SEQUENCE [LARGE SCALE GENOMIC DNA]</scope>
    <source>
        <strain evidence="2">cv. Fuhuasheng</strain>
        <tissue evidence="1">Leaves</tissue>
    </source>
</reference>
<dbReference type="Proteomes" id="UP000289738">
    <property type="component" value="Chromosome A03"/>
</dbReference>
<dbReference type="Gramene" id="arahy.Tifrunner.gnm2.ann2.Ah03g112900.1">
    <property type="protein sequence ID" value="arahy.Tifrunner.gnm2.ann2.Ah03g112900.1-CDS"/>
    <property type="gene ID" value="arahy.Tifrunner.gnm2.ann2.Ah03g112900"/>
</dbReference>
<dbReference type="EMBL" id="SDMP01000003">
    <property type="protein sequence ID" value="RYR69436.1"/>
    <property type="molecule type" value="Genomic_DNA"/>
</dbReference>
<name>A0A445E1Z7_ARAHY</name>
<organism evidence="1 2">
    <name type="scientific">Arachis hypogaea</name>
    <name type="common">Peanut</name>
    <dbReference type="NCBI Taxonomy" id="3818"/>
    <lineage>
        <taxon>Eukaryota</taxon>
        <taxon>Viridiplantae</taxon>
        <taxon>Streptophyta</taxon>
        <taxon>Embryophyta</taxon>
        <taxon>Tracheophyta</taxon>
        <taxon>Spermatophyta</taxon>
        <taxon>Magnoliopsida</taxon>
        <taxon>eudicotyledons</taxon>
        <taxon>Gunneridae</taxon>
        <taxon>Pentapetalae</taxon>
        <taxon>rosids</taxon>
        <taxon>fabids</taxon>
        <taxon>Fabales</taxon>
        <taxon>Fabaceae</taxon>
        <taxon>Papilionoideae</taxon>
        <taxon>50 kb inversion clade</taxon>
        <taxon>dalbergioids sensu lato</taxon>
        <taxon>Dalbergieae</taxon>
        <taxon>Pterocarpus clade</taxon>
        <taxon>Arachis</taxon>
    </lineage>
</organism>
<evidence type="ECO:0000313" key="1">
    <source>
        <dbReference type="EMBL" id="RYR69436.1"/>
    </source>
</evidence>
<keyword evidence="2" id="KW-1185">Reference proteome</keyword>
<gene>
    <name evidence="1" type="ORF">Ahy_A03g015985</name>
</gene>
<accession>A0A445E1Z7</accession>
<proteinExistence type="predicted"/>
<evidence type="ECO:0000313" key="2">
    <source>
        <dbReference type="Proteomes" id="UP000289738"/>
    </source>
</evidence>
<dbReference type="AlphaFoldDB" id="A0A445E1Z7"/>
<protein>
    <submittedName>
        <fullName evidence="1">Uncharacterized protein</fullName>
    </submittedName>
</protein>
<sequence>MFQKDQGGNKHQNPKLIYAEEKMKIESSESIRVSKRRLMGKGMGDLLKEGRGSIYPWLEMLKKTFLPKMEPFMKTSNIKPKSMLTVKEMAARVKKMTISNGSRDQENE</sequence>